<reference evidence="1 2" key="1">
    <citation type="submission" date="2016-10" db="EMBL/GenBank/DDBJ databases">
        <authorList>
            <person name="Schroeder G."/>
            <person name="Jukic S.E."/>
            <person name="Stoner T.H."/>
            <person name="Bowman C.A."/>
            <person name="Russell D.A."/>
            <person name="Pope W.H."/>
            <person name="Jacobs-Sera D."/>
            <person name="Hatfull G.F."/>
        </authorList>
    </citation>
    <scope>NUCLEOTIDE SEQUENCE [LARGE SCALE GENOMIC DNA]</scope>
</reference>
<accession>A0A1J0GWR6</accession>
<dbReference type="Proteomes" id="UP000224479">
    <property type="component" value="Segment"/>
</dbReference>
<gene>
    <name evidence="1" type="primary">42</name>
    <name evidence="1" type="ORF">PBI_EMPRESS_42</name>
</gene>
<dbReference type="GeneID" id="60328223"/>
<dbReference type="RefSeq" id="YP_009956710.1">
    <property type="nucleotide sequence ID" value="NC_051654.1"/>
</dbReference>
<sequence length="62" mass="6891">MTLYRRILRVVRLAENLRLGVVVIGRVAAVLAGGSPPASWRFPGEIPYRVTFRVIPPEAYGL</sequence>
<evidence type="ECO:0000313" key="2">
    <source>
        <dbReference type="Proteomes" id="UP000224479"/>
    </source>
</evidence>
<proteinExistence type="predicted"/>
<organism evidence="1 2">
    <name type="scientific">Mycobacterium phage Empress</name>
    <dbReference type="NCBI Taxonomy" id="1913118"/>
    <lineage>
        <taxon>Viruses</taxon>
        <taxon>Duplodnaviria</taxon>
        <taxon>Heunggongvirae</taxon>
        <taxon>Uroviricota</taxon>
        <taxon>Caudoviricetes</taxon>
        <taxon>Gracegardnervirinae</taxon>
        <taxon>Cheoctovirus</taxon>
        <taxon>Cheoctovirus empress</taxon>
    </lineage>
</organism>
<name>A0A1J0GWR6_9CAUD</name>
<dbReference type="KEGG" id="vg:60328223"/>
<protein>
    <submittedName>
        <fullName evidence="1">Uncharacterized protein</fullName>
    </submittedName>
</protein>
<dbReference type="EMBL" id="KY012363">
    <property type="protein sequence ID" value="APC46685.1"/>
    <property type="molecule type" value="Genomic_DNA"/>
</dbReference>
<evidence type="ECO:0000313" key="1">
    <source>
        <dbReference type="EMBL" id="APC46685.1"/>
    </source>
</evidence>
<keyword evidence="2" id="KW-1185">Reference proteome</keyword>